<feature type="repeat" description="PPR" evidence="2">
    <location>
        <begin position="230"/>
        <end position="264"/>
    </location>
</feature>
<name>A0A8B7CEK2_PHODC</name>
<dbReference type="Gene3D" id="1.25.40.10">
    <property type="entry name" value="Tetratricopeptide repeat domain"/>
    <property type="match status" value="4"/>
</dbReference>
<dbReference type="Pfam" id="PF13041">
    <property type="entry name" value="PPR_2"/>
    <property type="match status" value="2"/>
</dbReference>
<dbReference type="Pfam" id="PF14432">
    <property type="entry name" value="DYW_deaminase"/>
    <property type="match status" value="1"/>
</dbReference>
<protein>
    <submittedName>
        <fullName evidence="5">Pentatricopeptide repeat-containing protein At1g68930</fullName>
    </submittedName>
</protein>
<dbReference type="InterPro" id="IPR046848">
    <property type="entry name" value="E_motif"/>
</dbReference>
<evidence type="ECO:0000256" key="1">
    <source>
        <dbReference type="ARBA" id="ARBA00022737"/>
    </source>
</evidence>
<dbReference type="PANTHER" id="PTHR47926:SF511">
    <property type="entry name" value="PENTATRICOPEPTIDE REPEAT-CONTAINING PROTEIN"/>
    <property type="match status" value="1"/>
</dbReference>
<evidence type="ECO:0000259" key="3">
    <source>
        <dbReference type="Pfam" id="PF14432"/>
    </source>
</evidence>
<keyword evidence="1" id="KW-0677">Repeat</keyword>
<keyword evidence="4" id="KW-1185">Reference proteome</keyword>
<reference evidence="4" key="1">
    <citation type="journal article" date="2019" name="Nat. Commun.">
        <title>Genome-wide association mapping of date palm fruit traits.</title>
        <authorList>
            <person name="Hazzouri K.M."/>
            <person name="Gros-Balthazard M."/>
            <person name="Flowers J.M."/>
            <person name="Copetti D."/>
            <person name="Lemansour A."/>
            <person name="Lebrun M."/>
            <person name="Masmoudi K."/>
            <person name="Ferrand S."/>
            <person name="Dhar M.I."/>
            <person name="Fresquez Z.A."/>
            <person name="Rosas U."/>
            <person name="Zhang J."/>
            <person name="Talag J."/>
            <person name="Lee S."/>
            <person name="Kudrna D."/>
            <person name="Powell R.F."/>
            <person name="Leitch I.J."/>
            <person name="Krueger R.R."/>
            <person name="Wing R.A."/>
            <person name="Amiri K.M.A."/>
            <person name="Purugganan M.D."/>
        </authorList>
    </citation>
    <scope>NUCLEOTIDE SEQUENCE [LARGE SCALE GENOMIC DNA]</scope>
    <source>
        <strain evidence="4">cv. Khalas</strain>
    </source>
</reference>
<evidence type="ECO:0000313" key="4">
    <source>
        <dbReference type="Proteomes" id="UP000228380"/>
    </source>
</evidence>
<dbReference type="Proteomes" id="UP000228380">
    <property type="component" value="Chromosome 1"/>
</dbReference>
<dbReference type="GeneID" id="103712772"/>
<dbReference type="Pfam" id="PF01535">
    <property type="entry name" value="PPR"/>
    <property type="match status" value="7"/>
</dbReference>
<feature type="repeat" description="PPR" evidence="2">
    <location>
        <begin position="600"/>
        <end position="634"/>
    </location>
</feature>
<sequence length="770" mass="86532">MPPTRTSKPLLFFKDLTRSSTPPLPAMPSSVSNHYASLLKLCSQPNNQSHLKKLHCVILRALNPIDTFLYNTLITSYSNAALPAQARRVFDQIPHPNLFSWNAVLSAYSKSGCLYDMEQMFDSMPERDCVSWNSLVSGFAGHGSAKKAFEAYRAMLREGQAAPNRITFSTMLILASARSSADLGRQVHCQIIKYGFERYVFVGSPLVDMYSKVGLLGEARHVFERMEEKNLVVYNTMITGLLRCGMVEDSKQLFGEMSERDSISWTTMVTGLTQNGLELEALSFFRDMRAQGVGIDQYTFGSVLTACGGLSALEQGKQVHAYIIRTYYDNNVFVGSALVDMYSKCRSIRLAEVVFRRMAFKNIVSWTAMLVGYGQNGCSEQAMKIFCEMQRNGIEPDDFTLGSVISSCANLASLEEGAQFHCRALVSGLISFITVSNAIVTLYGKCGSTEDSHRLFKEMQIRDQVSWTALVSGYSQFGKAKETIELFEKMLIEGVKPDGITFIGVLSACSRAGLVEKGYSYFNSMVEEHRITPIADHYTCMIDLLSRAGRLKETEDFIKQMPCLPDAIGWATLLSSCRVHGNMELGKWAAENLLELDPQNPASYVLLSNMYAARGKWDEVARLRRGMRDRRVRKEPGCSWIKHKNKVHIFSADDQSHPYSERIYAELEKLHLKMVEEGYKPDMSSVLHDVGEAEKMNMLNHHSEKLAIAFGLIFIPQELPIRVVKNLRVCGDCHNATKFISKIVDREILVRDAVRFHKFSNGVCSCGDFW</sequence>
<dbReference type="FunFam" id="1.25.40.10:FF:000442">
    <property type="entry name" value="Pentatricopeptide repeat-containing protein At3g49710"/>
    <property type="match status" value="1"/>
</dbReference>
<organism evidence="4 5">
    <name type="scientific">Phoenix dactylifera</name>
    <name type="common">Date palm</name>
    <dbReference type="NCBI Taxonomy" id="42345"/>
    <lineage>
        <taxon>Eukaryota</taxon>
        <taxon>Viridiplantae</taxon>
        <taxon>Streptophyta</taxon>
        <taxon>Embryophyta</taxon>
        <taxon>Tracheophyta</taxon>
        <taxon>Spermatophyta</taxon>
        <taxon>Magnoliopsida</taxon>
        <taxon>Liliopsida</taxon>
        <taxon>Arecaceae</taxon>
        <taxon>Coryphoideae</taxon>
        <taxon>Phoeniceae</taxon>
        <taxon>Phoenix</taxon>
    </lineage>
</organism>
<dbReference type="InterPro" id="IPR011990">
    <property type="entry name" value="TPR-like_helical_dom_sf"/>
</dbReference>
<dbReference type="InterPro" id="IPR032867">
    <property type="entry name" value="DYW_dom"/>
</dbReference>
<feature type="repeat" description="PPR" evidence="2">
    <location>
        <begin position="463"/>
        <end position="497"/>
    </location>
</feature>
<dbReference type="AlphaFoldDB" id="A0A8B7CEK2"/>
<reference evidence="5" key="2">
    <citation type="submission" date="2025-08" db="UniProtKB">
        <authorList>
            <consortium name="RefSeq"/>
        </authorList>
    </citation>
    <scope>IDENTIFICATION</scope>
    <source>
        <tissue evidence="5">Young leaves</tissue>
    </source>
</reference>
<accession>A0A8B7CEK2</accession>
<dbReference type="FunFam" id="1.25.40.10:FF:000629">
    <property type="entry name" value="Putative pentatricopeptide repeat-containing protein"/>
    <property type="match status" value="1"/>
</dbReference>
<dbReference type="GO" id="GO:0003723">
    <property type="term" value="F:RNA binding"/>
    <property type="evidence" value="ECO:0007669"/>
    <property type="project" value="InterPro"/>
</dbReference>
<dbReference type="KEGG" id="pda:103712772"/>
<feature type="repeat" description="PPR" evidence="2">
    <location>
        <begin position="362"/>
        <end position="396"/>
    </location>
</feature>
<dbReference type="FunFam" id="1.25.40.10:FF:000284">
    <property type="entry name" value="Pentatricopeptide repeat-containing protein"/>
    <property type="match status" value="1"/>
</dbReference>
<evidence type="ECO:0000313" key="5">
    <source>
        <dbReference type="RefSeq" id="XP_008797615.3"/>
    </source>
</evidence>
<feature type="repeat" description="PPR" evidence="2">
    <location>
        <begin position="97"/>
        <end position="131"/>
    </location>
</feature>
<gene>
    <name evidence="5" type="primary">LOC103712772</name>
</gene>
<dbReference type="Pfam" id="PF20431">
    <property type="entry name" value="E_motif"/>
    <property type="match status" value="1"/>
</dbReference>
<dbReference type="OrthoDB" id="185373at2759"/>
<dbReference type="PANTHER" id="PTHR47926">
    <property type="entry name" value="PENTATRICOPEPTIDE REPEAT-CONTAINING PROTEIN"/>
    <property type="match status" value="1"/>
</dbReference>
<evidence type="ECO:0000256" key="2">
    <source>
        <dbReference type="PROSITE-ProRule" id="PRU00708"/>
    </source>
</evidence>
<dbReference type="NCBIfam" id="TIGR00756">
    <property type="entry name" value="PPR"/>
    <property type="match status" value="7"/>
</dbReference>
<dbReference type="FunFam" id="1.25.40.10:FF:000472">
    <property type="entry name" value="Putative pentatricopeptide repeat-containing protein"/>
    <property type="match status" value="1"/>
</dbReference>
<dbReference type="PROSITE" id="PS51375">
    <property type="entry name" value="PPR"/>
    <property type="match status" value="5"/>
</dbReference>
<feature type="domain" description="DYW" evidence="3">
    <location>
        <begin position="678"/>
        <end position="770"/>
    </location>
</feature>
<dbReference type="FunFam" id="1.25.40.10:FF:000366">
    <property type="entry name" value="Pentatricopeptide (PPR) repeat-containing protein"/>
    <property type="match status" value="1"/>
</dbReference>
<dbReference type="InterPro" id="IPR046960">
    <property type="entry name" value="PPR_At4g14850-like_plant"/>
</dbReference>
<dbReference type="GO" id="GO:0008270">
    <property type="term" value="F:zinc ion binding"/>
    <property type="evidence" value="ECO:0007669"/>
    <property type="project" value="InterPro"/>
</dbReference>
<proteinExistence type="predicted"/>
<dbReference type="InterPro" id="IPR002885">
    <property type="entry name" value="PPR_rpt"/>
</dbReference>
<dbReference type="GO" id="GO:0009451">
    <property type="term" value="P:RNA modification"/>
    <property type="evidence" value="ECO:0007669"/>
    <property type="project" value="InterPro"/>
</dbReference>
<dbReference type="RefSeq" id="XP_008797615.3">
    <property type="nucleotide sequence ID" value="XM_008799393.4"/>
</dbReference>